<comment type="caution">
    <text evidence="2">The sequence shown here is derived from an EMBL/GenBank/DDBJ whole genome shotgun (WGS) entry which is preliminary data.</text>
</comment>
<accession>A0A2T5IYC0</accession>
<dbReference type="Pfam" id="PF21798">
    <property type="entry name" value="DUF6878"/>
    <property type="match status" value="1"/>
</dbReference>
<evidence type="ECO:0000313" key="2">
    <source>
        <dbReference type="EMBL" id="PTQ88983.1"/>
    </source>
</evidence>
<gene>
    <name evidence="2" type="ORF">C8N29_1093</name>
</gene>
<evidence type="ECO:0000259" key="1">
    <source>
        <dbReference type="Pfam" id="PF21798"/>
    </source>
</evidence>
<dbReference type="AlphaFoldDB" id="A0A2T5IYC0"/>
<organism evidence="2 3">
    <name type="scientific">Agitococcus lubricus</name>
    <dbReference type="NCBI Taxonomy" id="1077255"/>
    <lineage>
        <taxon>Bacteria</taxon>
        <taxon>Pseudomonadati</taxon>
        <taxon>Pseudomonadota</taxon>
        <taxon>Gammaproteobacteria</taxon>
        <taxon>Moraxellales</taxon>
        <taxon>Moraxellaceae</taxon>
        <taxon>Agitococcus</taxon>
    </lineage>
</organism>
<reference evidence="2 3" key="1">
    <citation type="submission" date="2018-04" db="EMBL/GenBank/DDBJ databases">
        <title>Genomic Encyclopedia of Archaeal and Bacterial Type Strains, Phase II (KMG-II): from individual species to whole genera.</title>
        <authorList>
            <person name="Goeker M."/>
        </authorList>
    </citation>
    <scope>NUCLEOTIDE SEQUENCE [LARGE SCALE GENOMIC DNA]</scope>
    <source>
        <strain evidence="2 3">DSM 5822</strain>
    </source>
</reference>
<feature type="domain" description="DUF6878" evidence="1">
    <location>
        <begin position="13"/>
        <end position="143"/>
    </location>
</feature>
<dbReference type="RefSeq" id="WP_107865902.1">
    <property type="nucleotide sequence ID" value="NZ_QAON01000009.1"/>
</dbReference>
<evidence type="ECO:0000313" key="3">
    <source>
        <dbReference type="Proteomes" id="UP000244223"/>
    </source>
</evidence>
<proteinExistence type="predicted"/>
<dbReference type="InterPro" id="IPR049243">
    <property type="entry name" value="DUF6878"/>
</dbReference>
<protein>
    <recommendedName>
        <fullName evidence="1">DUF6878 domain-containing protein</fullName>
    </recommendedName>
</protein>
<name>A0A2T5IYC0_9GAMM</name>
<dbReference type="EMBL" id="QAON01000009">
    <property type="protein sequence ID" value="PTQ88983.1"/>
    <property type="molecule type" value="Genomic_DNA"/>
</dbReference>
<dbReference type="Proteomes" id="UP000244223">
    <property type="component" value="Unassembled WGS sequence"/>
</dbReference>
<keyword evidence="3" id="KW-1185">Reference proteome</keyword>
<sequence>MFGYSPQGLEALSTNRQRLLDALNAAAITEVTVRYFGGGDEGDVTEVIVQPELCLPQLNTQRLVYCYARGAYREGACHYFLEDKEVLLDDALRDFVFTWVDTHHSGWEINDGGSGVMTINVTLHTFTLAHTEYCMECNDYTYDLSGDGLSIITQSLDAN</sequence>
<dbReference type="OrthoDB" id="7259981at2"/>